<dbReference type="InterPro" id="IPR001789">
    <property type="entry name" value="Sig_transdc_resp-reg_receiver"/>
</dbReference>
<keyword evidence="1" id="KW-0805">Transcription regulation</keyword>
<protein>
    <submittedName>
        <fullName evidence="7">Response regulator</fullName>
    </submittedName>
</protein>
<dbReference type="Gene3D" id="1.10.10.60">
    <property type="entry name" value="Homeodomain-like"/>
    <property type="match status" value="2"/>
</dbReference>
<feature type="modified residue" description="4-aspartylphosphate" evidence="4">
    <location>
        <position position="54"/>
    </location>
</feature>
<keyword evidence="4" id="KW-0597">Phosphoprotein</keyword>
<dbReference type="InterPro" id="IPR009057">
    <property type="entry name" value="Homeodomain-like_sf"/>
</dbReference>
<feature type="domain" description="HTH araC/xylS-type" evidence="5">
    <location>
        <begin position="140"/>
        <end position="238"/>
    </location>
</feature>
<dbReference type="PANTHER" id="PTHR43280:SF2">
    <property type="entry name" value="HTH-TYPE TRANSCRIPTIONAL REGULATOR EXSA"/>
    <property type="match status" value="1"/>
</dbReference>
<evidence type="ECO:0000256" key="4">
    <source>
        <dbReference type="PROSITE-ProRule" id="PRU00169"/>
    </source>
</evidence>
<dbReference type="Gene3D" id="3.40.50.2300">
    <property type="match status" value="1"/>
</dbReference>
<dbReference type="SMART" id="SM00448">
    <property type="entry name" value="REC"/>
    <property type="match status" value="1"/>
</dbReference>
<gene>
    <name evidence="7" type="ORF">JNE38_08890</name>
</gene>
<keyword evidence="2" id="KW-0238">DNA-binding</keyword>
<evidence type="ECO:0000313" key="7">
    <source>
        <dbReference type="EMBL" id="QRG69228.1"/>
    </source>
</evidence>
<feature type="domain" description="Response regulatory" evidence="6">
    <location>
        <begin position="2"/>
        <end position="119"/>
    </location>
</feature>
<dbReference type="CDD" id="cd17536">
    <property type="entry name" value="REC_YesN-like"/>
    <property type="match status" value="1"/>
</dbReference>
<evidence type="ECO:0000259" key="5">
    <source>
        <dbReference type="PROSITE" id="PS01124"/>
    </source>
</evidence>
<name>A0ABX7FSK0_BRECH</name>
<dbReference type="Pfam" id="PF12833">
    <property type="entry name" value="HTH_18"/>
    <property type="match status" value="1"/>
</dbReference>
<evidence type="ECO:0000256" key="1">
    <source>
        <dbReference type="ARBA" id="ARBA00023015"/>
    </source>
</evidence>
<reference evidence="7 8" key="1">
    <citation type="submission" date="2021-01" db="EMBL/GenBank/DDBJ databases">
        <title>Identification of strong promoters based on the transcriptome of Brevibacillus choshinensis.</title>
        <authorList>
            <person name="Yao D."/>
            <person name="Zhang K."/>
            <person name="Wu J."/>
        </authorList>
    </citation>
    <scope>NUCLEOTIDE SEQUENCE [LARGE SCALE GENOMIC DNA]</scope>
    <source>
        <strain evidence="7 8">HPD31-SP3</strain>
    </source>
</reference>
<dbReference type="SUPFAM" id="SSF52172">
    <property type="entry name" value="CheY-like"/>
    <property type="match status" value="1"/>
</dbReference>
<proteinExistence type="predicted"/>
<dbReference type="Proteomes" id="UP000596248">
    <property type="component" value="Chromosome"/>
</dbReference>
<keyword evidence="3" id="KW-0804">Transcription</keyword>
<dbReference type="InterPro" id="IPR020449">
    <property type="entry name" value="Tscrpt_reg_AraC-type_HTH"/>
</dbReference>
<dbReference type="PANTHER" id="PTHR43280">
    <property type="entry name" value="ARAC-FAMILY TRANSCRIPTIONAL REGULATOR"/>
    <property type="match status" value="1"/>
</dbReference>
<sequence length="255" mass="29225">MKLMIVDDEPLERAVLAMIIKKHNLGPIRVYEAVNGAEAVSVARRECIDITIMDIKMPVMDGITAAEQIKQEVPDCRIVFLTAYDEFDYALRSIKLRADDYLLKPAHPEEIRQALARLLPNQVEQEAAFPAHAEGHQEIGKVIECIEQNLNQELSLEYLASLVYLNAQYLCRLFKQVTGHTIKQYITTRRLEKAKCMFQGTSKTIAEISLDCGFSDANYFTRVFKKKEGMTPSQYQQQMLITEKKKHVTFGKYLM</sequence>
<accession>A0ABX7FSK0</accession>
<dbReference type="EMBL" id="CP069127">
    <property type="protein sequence ID" value="QRG69228.1"/>
    <property type="molecule type" value="Genomic_DNA"/>
</dbReference>
<dbReference type="InterPro" id="IPR018060">
    <property type="entry name" value="HTH_AraC"/>
</dbReference>
<dbReference type="InterPro" id="IPR011006">
    <property type="entry name" value="CheY-like_superfamily"/>
</dbReference>
<evidence type="ECO:0000313" key="8">
    <source>
        <dbReference type="Proteomes" id="UP000596248"/>
    </source>
</evidence>
<dbReference type="SMART" id="SM00342">
    <property type="entry name" value="HTH_ARAC"/>
    <property type="match status" value="1"/>
</dbReference>
<evidence type="ECO:0000259" key="6">
    <source>
        <dbReference type="PROSITE" id="PS50110"/>
    </source>
</evidence>
<keyword evidence="8" id="KW-1185">Reference proteome</keyword>
<dbReference type="PROSITE" id="PS01124">
    <property type="entry name" value="HTH_ARAC_FAMILY_2"/>
    <property type="match status" value="1"/>
</dbReference>
<evidence type="ECO:0000256" key="2">
    <source>
        <dbReference type="ARBA" id="ARBA00023125"/>
    </source>
</evidence>
<evidence type="ECO:0000256" key="3">
    <source>
        <dbReference type="ARBA" id="ARBA00023163"/>
    </source>
</evidence>
<organism evidence="7 8">
    <name type="scientific">Brevibacillus choshinensis</name>
    <dbReference type="NCBI Taxonomy" id="54911"/>
    <lineage>
        <taxon>Bacteria</taxon>
        <taxon>Bacillati</taxon>
        <taxon>Bacillota</taxon>
        <taxon>Bacilli</taxon>
        <taxon>Bacillales</taxon>
        <taxon>Paenibacillaceae</taxon>
        <taxon>Brevibacillus</taxon>
    </lineage>
</organism>
<dbReference type="PROSITE" id="PS50110">
    <property type="entry name" value="RESPONSE_REGULATORY"/>
    <property type="match status" value="1"/>
</dbReference>
<dbReference type="Pfam" id="PF00072">
    <property type="entry name" value="Response_reg"/>
    <property type="match status" value="1"/>
</dbReference>
<dbReference type="PRINTS" id="PR00032">
    <property type="entry name" value="HTHARAC"/>
</dbReference>
<dbReference type="SUPFAM" id="SSF46689">
    <property type="entry name" value="Homeodomain-like"/>
    <property type="match status" value="2"/>
</dbReference>